<dbReference type="GO" id="GO:0006085">
    <property type="term" value="P:acetyl-CoA biosynthetic process"/>
    <property type="evidence" value="ECO:0007669"/>
    <property type="project" value="UniProtKB-UniRule"/>
</dbReference>
<dbReference type="PRINTS" id="PR00471">
    <property type="entry name" value="ACETATEKNASE"/>
</dbReference>
<keyword evidence="8 9" id="KW-0460">Magnesium</keyword>
<dbReference type="InterPro" id="IPR004372">
    <property type="entry name" value="Ac/propionate_kinase"/>
</dbReference>
<feature type="binding site" evidence="9">
    <location>
        <position position="378"/>
    </location>
    <ligand>
        <name>Mg(2+)</name>
        <dbReference type="ChEBI" id="CHEBI:18420"/>
    </ligand>
</feature>
<protein>
    <recommendedName>
        <fullName evidence="9">Acetate kinase</fullName>
        <ecNumber evidence="9">2.7.2.1</ecNumber>
    </recommendedName>
    <alternativeName>
        <fullName evidence="9">Acetokinase</fullName>
    </alternativeName>
</protein>
<dbReference type="EMBL" id="RCDA01000003">
    <property type="protein sequence ID" value="RLK48362.1"/>
    <property type="molecule type" value="Genomic_DNA"/>
</dbReference>
<dbReference type="RefSeq" id="WP_121442757.1">
    <property type="nucleotide sequence ID" value="NZ_RCDA01000003.1"/>
</dbReference>
<evidence type="ECO:0000256" key="2">
    <source>
        <dbReference type="ARBA" id="ARBA00022490"/>
    </source>
</evidence>
<comment type="subcellular location">
    <subcellularLocation>
        <location evidence="9">Cytoplasm</location>
    </subcellularLocation>
</comment>
<feature type="binding site" evidence="9">
    <location>
        <begin position="327"/>
        <end position="331"/>
    </location>
    <ligand>
        <name>ATP</name>
        <dbReference type="ChEBI" id="CHEBI:30616"/>
    </ligand>
</feature>
<feature type="binding site" evidence="9">
    <location>
        <begin position="207"/>
        <end position="211"/>
    </location>
    <ligand>
        <name>ATP</name>
        <dbReference type="ChEBI" id="CHEBI:30616"/>
    </ligand>
</feature>
<feature type="active site" description="Proton donor/acceptor" evidence="9">
    <location>
        <position position="149"/>
    </location>
</feature>
<dbReference type="GO" id="GO:0000287">
    <property type="term" value="F:magnesium ion binding"/>
    <property type="evidence" value="ECO:0007669"/>
    <property type="project" value="UniProtKB-UniRule"/>
</dbReference>
<dbReference type="PROSITE" id="PS01076">
    <property type="entry name" value="ACETATE_KINASE_2"/>
    <property type="match status" value="1"/>
</dbReference>
<comment type="function">
    <text evidence="9">Catalyzes the formation of acetyl phosphate from acetate and ATP. Can also catalyze the reverse reaction.</text>
</comment>
<dbReference type="GO" id="GO:0008776">
    <property type="term" value="F:acetate kinase activity"/>
    <property type="evidence" value="ECO:0007669"/>
    <property type="project" value="UniProtKB-UniRule"/>
</dbReference>
<dbReference type="Pfam" id="PF00871">
    <property type="entry name" value="Acetate_kinase"/>
    <property type="match status" value="1"/>
</dbReference>
<evidence type="ECO:0000313" key="11">
    <source>
        <dbReference type="EMBL" id="RLK48362.1"/>
    </source>
</evidence>
<evidence type="ECO:0000256" key="10">
    <source>
        <dbReference type="RuleBase" id="RU003835"/>
    </source>
</evidence>
<dbReference type="InterPro" id="IPR000890">
    <property type="entry name" value="Aliphatic_acid_kin_short-chain"/>
</dbReference>
<comment type="catalytic activity">
    <reaction evidence="9">
        <text>acetate + ATP = acetyl phosphate + ADP</text>
        <dbReference type="Rhea" id="RHEA:11352"/>
        <dbReference type="ChEBI" id="CHEBI:22191"/>
        <dbReference type="ChEBI" id="CHEBI:30089"/>
        <dbReference type="ChEBI" id="CHEBI:30616"/>
        <dbReference type="ChEBI" id="CHEBI:456216"/>
        <dbReference type="EC" id="2.7.2.1"/>
    </reaction>
</comment>
<evidence type="ECO:0000256" key="5">
    <source>
        <dbReference type="ARBA" id="ARBA00022741"/>
    </source>
</evidence>
<dbReference type="OrthoDB" id="9802453at2"/>
<evidence type="ECO:0000256" key="9">
    <source>
        <dbReference type="HAMAP-Rule" id="MF_00020"/>
    </source>
</evidence>
<evidence type="ECO:0000313" key="12">
    <source>
        <dbReference type="Proteomes" id="UP000275461"/>
    </source>
</evidence>
<feature type="binding site" evidence="9">
    <location>
        <position position="9"/>
    </location>
    <ligand>
        <name>Mg(2+)</name>
        <dbReference type="ChEBI" id="CHEBI:18420"/>
    </ligand>
</feature>
<evidence type="ECO:0000256" key="8">
    <source>
        <dbReference type="ARBA" id="ARBA00022842"/>
    </source>
</evidence>
<keyword evidence="2 9" id="KW-0963">Cytoplasm</keyword>
<dbReference type="Gene3D" id="3.30.420.40">
    <property type="match status" value="2"/>
</dbReference>
<sequence>MTQALLVINAGSSSIKFALYTVADGVPTPRYRGQADGLGASIGSLQIRDNRGERLLHEELPESDGHDEALDRALNWLEERLEGHELVGAGHRVVHGGPEFSRPVRITHSCLHELERFRELAPLHQPHNLRAIHAVARVRPHMPQVACFDTAVHRQQPRVAQRFALPRQYENKGVLRYGFHGLSYEYIASVLPEHDRRAAEGRTIVAHLGNGASMCALHDGQSVASTMGFTALDGLPMGQRCGNIDPGVILYLLQNEGMDAAGIEDLLYRRSGLLGLSGISADMRQLLESDRQEAAEAVEYYVYRAVREAGSLTAALGGLDAFVFTAGIGENAAPVRAAICERLAWLGITLDPEANARNAGCITTADSQVPVYVIPTNEELMIAQHTLRVLG</sequence>
<dbReference type="PROSITE" id="PS01075">
    <property type="entry name" value="ACETATE_KINASE_1"/>
    <property type="match status" value="1"/>
</dbReference>
<comment type="similarity">
    <text evidence="1 9 10">Belongs to the acetokinase family.</text>
</comment>
<dbReference type="GO" id="GO:0005829">
    <property type="term" value="C:cytosol"/>
    <property type="evidence" value="ECO:0007669"/>
    <property type="project" value="TreeGrafter"/>
</dbReference>
<evidence type="ECO:0000256" key="1">
    <source>
        <dbReference type="ARBA" id="ARBA00008748"/>
    </source>
</evidence>
<dbReference type="Proteomes" id="UP000275461">
    <property type="component" value="Unassembled WGS sequence"/>
</dbReference>
<comment type="subunit">
    <text evidence="9">Homodimer.</text>
</comment>
<dbReference type="GO" id="GO:0005524">
    <property type="term" value="F:ATP binding"/>
    <property type="evidence" value="ECO:0007669"/>
    <property type="project" value="UniProtKB-KW"/>
</dbReference>
<feature type="binding site" evidence="9">
    <location>
        <position position="16"/>
    </location>
    <ligand>
        <name>ATP</name>
        <dbReference type="ChEBI" id="CHEBI:30616"/>
    </ligand>
</feature>
<keyword evidence="12" id="KW-1185">Reference proteome</keyword>
<dbReference type="InterPro" id="IPR043129">
    <property type="entry name" value="ATPase_NBD"/>
</dbReference>
<name>A0A498BYG4_9GAMM</name>
<keyword evidence="5 9" id="KW-0547">Nucleotide-binding</keyword>
<dbReference type="UniPathway" id="UPA00340">
    <property type="reaction ID" value="UER00458"/>
</dbReference>
<proteinExistence type="inferred from homology"/>
<dbReference type="AlphaFoldDB" id="A0A498BYG4"/>
<keyword evidence="3 9" id="KW-0808">Transferase</keyword>
<gene>
    <name evidence="9" type="primary">ackA</name>
    <name evidence="11" type="ORF">DFR31_2241</name>
</gene>
<evidence type="ECO:0000256" key="7">
    <source>
        <dbReference type="ARBA" id="ARBA00022840"/>
    </source>
</evidence>
<comment type="caution">
    <text evidence="11">The sequence shown here is derived from an EMBL/GenBank/DDBJ whole genome shotgun (WGS) entry which is preliminary data.</text>
</comment>
<accession>A0A498BYG4</accession>
<evidence type="ECO:0000256" key="4">
    <source>
        <dbReference type="ARBA" id="ARBA00022723"/>
    </source>
</evidence>
<feature type="binding site" evidence="9">
    <location>
        <position position="92"/>
    </location>
    <ligand>
        <name>substrate</name>
    </ligand>
</feature>
<feature type="binding site" evidence="9">
    <location>
        <begin position="282"/>
        <end position="284"/>
    </location>
    <ligand>
        <name>ATP</name>
        <dbReference type="ChEBI" id="CHEBI:30616"/>
    </ligand>
</feature>
<reference evidence="11 12" key="1">
    <citation type="submission" date="2018-10" db="EMBL/GenBank/DDBJ databases">
        <title>Genomic Encyclopedia of Type Strains, Phase IV (KMG-IV): sequencing the most valuable type-strain genomes for metagenomic binning, comparative biology and taxonomic classification.</title>
        <authorList>
            <person name="Goeker M."/>
        </authorList>
    </citation>
    <scope>NUCLEOTIDE SEQUENCE [LARGE SCALE GENOMIC DNA]</scope>
    <source>
        <strain evidence="11 12">DSM 12769</strain>
    </source>
</reference>
<dbReference type="EC" id="2.7.2.1" evidence="9"/>
<organism evidence="11 12">
    <name type="scientific">Alkalispirillum mobile</name>
    <dbReference type="NCBI Taxonomy" id="85925"/>
    <lineage>
        <taxon>Bacteria</taxon>
        <taxon>Pseudomonadati</taxon>
        <taxon>Pseudomonadota</taxon>
        <taxon>Gammaproteobacteria</taxon>
        <taxon>Chromatiales</taxon>
        <taxon>Ectothiorhodospiraceae</taxon>
        <taxon>Alkalispirillum</taxon>
    </lineage>
</organism>
<dbReference type="PANTHER" id="PTHR21060:SF21">
    <property type="entry name" value="ACETATE KINASE"/>
    <property type="match status" value="1"/>
</dbReference>
<evidence type="ECO:0000256" key="3">
    <source>
        <dbReference type="ARBA" id="ARBA00022679"/>
    </source>
</evidence>
<keyword evidence="6 9" id="KW-0418">Kinase</keyword>
<comment type="cofactor">
    <cofactor evidence="9">
        <name>Mg(2+)</name>
        <dbReference type="ChEBI" id="CHEBI:18420"/>
    </cofactor>
    <cofactor evidence="9">
        <name>Mn(2+)</name>
        <dbReference type="ChEBI" id="CHEBI:29035"/>
    </cofactor>
    <text evidence="9">Mg(2+). Can also accept Mn(2+).</text>
</comment>
<dbReference type="NCBIfam" id="TIGR00016">
    <property type="entry name" value="ackA"/>
    <property type="match status" value="1"/>
</dbReference>
<dbReference type="HAMAP" id="MF_00020">
    <property type="entry name" value="Acetate_kinase"/>
    <property type="match status" value="1"/>
</dbReference>
<feature type="site" description="Transition state stabilizer" evidence="9">
    <location>
        <position position="240"/>
    </location>
</feature>
<evidence type="ECO:0000256" key="6">
    <source>
        <dbReference type="ARBA" id="ARBA00022777"/>
    </source>
</evidence>
<keyword evidence="4 9" id="KW-0479">Metal-binding</keyword>
<dbReference type="PIRSF" id="PIRSF000722">
    <property type="entry name" value="Acetate_prop_kin"/>
    <property type="match status" value="1"/>
</dbReference>
<feature type="site" description="Transition state stabilizer" evidence="9">
    <location>
        <position position="180"/>
    </location>
</feature>
<keyword evidence="7 9" id="KW-0067">ATP-binding</keyword>
<comment type="pathway">
    <text evidence="9">Metabolic intermediate biosynthesis; acetyl-CoA biosynthesis; acetyl-CoA from acetate: step 1/2.</text>
</comment>
<dbReference type="GO" id="GO:0006083">
    <property type="term" value="P:acetate metabolic process"/>
    <property type="evidence" value="ECO:0007669"/>
    <property type="project" value="TreeGrafter"/>
</dbReference>
<dbReference type="PANTHER" id="PTHR21060">
    <property type="entry name" value="ACETATE KINASE"/>
    <property type="match status" value="1"/>
</dbReference>
<dbReference type="InterPro" id="IPR023865">
    <property type="entry name" value="Aliphatic_acid_kinase_CS"/>
</dbReference>
<dbReference type="SUPFAM" id="SSF53067">
    <property type="entry name" value="Actin-like ATPase domain"/>
    <property type="match status" value="2"/>
</dbReference>